<feature type="non-terminal residue" evidence="1">
    <location>
        <position position="356"/>
    </location>
</feature>
<proteinExistence type="predicted"/>
<evidence type="ECO:0000313" key="1">
    <source>
        <dbReference type="EMBL" id="CEK76682.1"/>
    </source>
</evidence>
<dbReference type="AlphaFoldDB" id="A0A0B7A7M6"/>
<protein>
    <submittedName>
        <fullName evidence="1">Uncharacterized protein</fullName>
    </submittedName>
</protein>
<accession>A0A0B7A7M6</accession>
<sequence>NSFYKRGASSDINSFYKRSDYGMSSFYKRTPDVFSPNVINNDINNSSMSIKNTVDTTSLEQAVIRSRLIPIYKRSFSSFSTGNRFPRSLSSNSYYKKSSRDKRDVAFYKRVHGSDVNSLNKRSFDEGLEAFYKKDGQKHDTYNFYKRGLAENGYNRESNFYKTDLDDHKNKRKISSFYKRNLGDRGHRLFKRSLELVSPLSDTAEDFEVLEKRALIDTDQGKNDYKRKVRSASRFYNLGLNKILPALNDNSVNDIDKRLLIDSSDSNFYNRNPFENYISSFYQEPYDKSVSSLNKQADEDFNNFYKRSPKTISSFYKKSSGDLSSFYKRANDDPSSFYKRANDDHSSFYKRANGDH</sequence>
<dbReference type="EMBL" id="HACG01029817">
    <property type="protein sequence ID" value="CEK76682.1"/>
    <property type="molecule type" value="Transcribed_RNA"/>
</dbReference>
<feature type="non-terminal residue" evidence="1">
    <location>
        <position position="1"/>
    </location>
</feature>
<name>A0A0B7A7M6_9EUPU</name>
<organism evidence="1">
    <name type="scientific">Arion vulgaris</name>
    <dbReference type="NCBI Taxonomy" id="1028688"/>
    <lineage>
        <taxon>Eukaryota</taxon>
        <taxon>Metazoa</taxon>
        <taxon>Spiralia</taxon>
        <taxon>Lophotrochozoa</taxon>
        <taxon>Mollusca</taxon>
        <taxon>Gastropoda</taxon>
        <taxon>Heterobranchia</taxon>
        <taxon>Euthyneura</taxon>
        <taxon>Panpulmonata</taxon>
        <taxon>Eupulmonata</taxon>
        <taxon>Stylommatophora</taxon>
        <taxon>Helicina</taxon>
        <taxon>Arionoidea</taxon>
        <taxon>Arionidae</taxon>
        <taxon>Arion</taxon>
    </lineage>
</organism>
<reference evidence="1" key="1">
    <citation type="submission" date="2014-12" db="EMBL/GenBank/DDBJ databases">
        <title>Insight into the proteome of Arion vulgaris.</title>
        <authorList>
            <person name="Aradska J."/>
            <person name="Bulat T."/>
            <person name="Smidak R."/>
            <person name="Sarate P."/>
            <person name="Gangsoo J."/>
            <person name="Sialana F."/>
            <person name="Bilban M."/>
            <person name="Lubec G."/>
        </authorList>
    </citation>
    <scope>NUCLEOTIDE SEQUENCE</scope>
    <source>
        <tissue evidence="1">Skin</tissue>
    </source>
</reference>
<gene>
    <name evidence="1" type="primary">ORF101046</name>
</gene>